<dbReference type="PANTHER" id="PTHR22642:SF2">
    <property type="entry name" value="PROTEIN LONG AFTER FAR-RED 3"/>
    <property type="match status" value="1"/>
</dbReference>
<name>A0A373A230_9ACTN</name>
<dbReference type="Proteomes" id="UP000263377">
    <property type="component" value="Unassembled WGS sequence"/>
</dbReference>
<sequence>MTQADLVFTHGPVHTGDAARTRASGLAVVGERIAAVGHDEVRELIGPRTEVVDLTGKLLLPGFQDAHIHAVFGGAELASCDLTGTVGVADYLERIRAYAEAHPDQEWITGSGWSMESFEGGLPTRQLLDSVVPDRPVYLTNRDHHGAWANTRALEVAGLTADTPDPADGRIEREADGTPGGTLQEGATALVARLLPPATAADRLAGLLRAQRLLHSLGITGWQDALLGEFNGQPDPSDAYLAAARSGALTARVTGALWWDRDRGADQIPDLVRRRGELAHGRFRAGSVKIMQDGIAENFTAAMTSPYLDGCGCATANSGLSFVDPEALRGYVTALDALDFQVHFHALGDRAVREALDAIEAARTANGRRGARHHLAHLQVVHPDDLPRFARLGAVANIQPLWAAHEPQMDELTIPFLGPERAAWQYPFGSLQRAGATLAAGSDWPVSSPDPLAGLHVAVNRLEPEATDGRVFLPEQRLDLGSAIAAYTAGSAYLNGHDDAGVLAVGRLADLVVLDRDILTGPPEEIAQARVERTYVGGELVHAAD</sequence>
<keyword evidence="3" id="KW-0378">Hydrolase</keyword>
<feature type="compositionally biased region" description="Basic and acidic residues" evidence="1">
    <location>
        <begin position="167"/>
        <end position="176"/>
    </location>
</feature>
<dbReference type="RefSeq" id="WP_117490531.1">
    <property type="nucleotide sequence ID" value="NZ_QVIG01000001.1"/>
</dbReference>
<dbReference type="InterPro" id="IPR032466">
    <property type="entry name" value="Metal_Hydrolase"/>
</dbReference>
<dbReference type="InterPro" id="IPR011059">
    <property type="entry name" value="Metal-dep_hydrolase_composite"/>
</dbReference>
<dbReference type="Gene3D" id="2.30.40.10">
    <property type="entry name" value="Urease, subunit C, domain 1"/>
    <property type="match status" value="1"/>
</dbReference>
<dbReference type="PANTHER" id="PTHR22642">
    <property type="entry name" value="IMIDAZOLONEPROPIONASE"/>
    <property type="match status" value="1"/>
</dbReference>
<proteinExistence type="predicted"/>
<dbReference type="AlphaFoldDB" id="A0A373A230"/>
<dbReference type="SUPFAM" id="SSF51556">
    <property type="entry name" value="Metallo-dependent hydrolases"/>
    <property type="match status" value="1"/>
</dbReference>
<dbReference type="InterPro" id="IPR013108">
    <property type="entry name" value="Amidohydro_3"/>
</dbReference>
<reference evidence="3 4" key="1">
    <citation type="submission" date="2018-08" db="EMBL/GenBank/DDBJ databases">
        <title>Diversity &amp; Physiological Properties of Lignin-Decomposing Actinobacteria from Soil.</title>
        <authorList>
            <person name="Roh S.G."/>
            <person name="Kim S.B."/>
        </authorList>
    </citation>
    <scope>NUCLEOTIDE SEQUENCE [LARGE SCALE GENOMIC DNA]</scope>
    <source>
        <strain evidence="3 4">MMS17-GH009</strain>
    </source>
</reference>
<comment type="caution">
    <text evidence="3">The sequence shown here is derived from an EMBL/GenBank/DDBJ whole genome shotgun (WGS) entry which is preliminary data.</text>
</comment>
<evidence type="ECO:0000256" key="1">
    <source>
        <dbReference type="SAM" id="MobiDB-lite"/>
    </source>
</evidence>
<evidence type="ECO:0000313" key="4">
    <source>
        <dbReference type="Proteomes" id="UP000263377"/>
    </source>
</evidence>
<gene>
    <name evidence="3" type="ORF">DR950_34685</name>
</gene>
<dbReference type="EMBL" id="QVIG01000001">
    <property type="protein sequence ID" value="RGD62216.1"/>
    <property type="molecule type" value="Genomic_DNA"/>
</dbReference>
<dbReference type="SUPFAM" id="SSF51338">
    <property type="entry name" value="Composite domain of metallo-dependent hydrolases"/>
    <property type="match status" value="1"/>
</dbReference>
<accession>A0A373A230</accession>
<protein>
    <submittedName>
        <fullName evidence="3">Amidohydrolase</fullName>
    </submittedName>
</protein>
<evidence type="ECO:0000259" key="2">
    <source>
        <dbReference type="Pfam" id="PF07969"/>
    </source>
</evidence>
<dbReference type="Gene3D" id="3.20.20.140">
    <property type="entry name" value="Metal-dependent hydrolases"/>
    <property type="match status" value="1"/>
</dbReference>
<feature type="domain" description="Amidohydrolase 3" evidence="2">
    <location>
        <begin position="50"/>
        <end position="542"/>
    </location>
</feature>
<dbReference type="Pfam" id="PF07969">
    <property type="entry name" value="Amidohydro_3"/>
    <property type="match status" value="1"/>
</dbReference>
<dbReference type="InterPro" id="IPR033932">
    <property type="entry name" value="YtcJ-like"/>
</dbReference>
<feature type="region of interest" description="Disordered" evidence="1">
    <location>
        <begin position="161"/>
        <end position="180"/>
    </location>
</feature>
<evidence type="ECO:0000313" key="3">
    <source>
        <dbReference type="EMBL" id="RGD62216.1"/>
    </source>
</evidence>
<dbReference type="GO" id="GO:0016810">
    <property type="term" value="F:hydrolase activity, acting on carbon-nitrogen (but not peptide) bonds"/>
    <property type="evidence" value="ECO:0007669"/>
    <property type="project" value="InterPro"/>
</dbReference>
<dbReference type="Gene3D" id="3.10.310.70">
    <property type="match status" value="1"/>
</dbReference>
<organism evidence="3 4">
    <name type="scientific">Kitasatospora xanthocidica</name>
    <dbReference type="NCBI Taxonomy" id="83382"/>
    <lineage>
        <taxon>Bacteria</taxon>
        <taxon>Bacillati</taxon>
        <taxon>Actinomycetota</taxon>
        <taxon>Actinomycetes</taxon>
        <taxon>Kitasatosporales</taxon>
        <taxon>Streptomycetaceae</taxon>
        <taxon>Kitasatospora</taxon>
    </lineage>
</organism>
<keyword evidence="4" id="KW-1185">Reference proteome</keyword>
<dbReference type="CDD" id="cd01300">
    <property type="entry name" value="YtcJ_like"/>
    <property type="match status" value="1"/>
</dbReference>